<name>A0A4V3XD40_9AGAM</name>
<feature type="compositionally biased region" description="Polar residues" evidence="1">
    <location>
        <begin position="19"/>
        <end position="29"/>
    </location>
</feature>
<evidence type="ECO:0000313" key="2">
    <source>
        <dbReference type="EMBL" id="THH08273.1"/>
    </source>
</evidence>
<protein>
    <submittedName>
        <fullName evidence="2">Uncharacterized protein</fullName>
    </submittedName>
</protein>
<sequence length="423" mass="48484">MADATSGSQAGQVSHADTDTYSFDDNTNFMEVDDDPPVVLSEPDVPVLDEIPNEPVRPADEPAIEASEPDTHGIDGIALRLSVFRSERNKYGLTRIYKQVDTPFDLRPKSTAEPEEAREIDIIDANFAHTMLFKHKVRIDSSLYAPHPNLASFKVNQWFWLKQSQTQKNLNELQKIIVDYVNPGDLAFVNFEKINKKLGDSSLYNYFLSDDGWRLAALQIPIPLGHLHADAPNEVHLPINDFYYRPLTGIIRSVFQSKAESKNFCYEPYELRYKPLTGEPEMAVYGELYWSKKFREAHEEIQRLPQVSPDDNLPHVVVALQFWSDGMAATNFGNAKIWPAYLQFGNQSKYERTIPGSRSIHHFAHIPPLPDSFQDFVRMHTNGKKAPADLQTHCRREVMHAMWKVILDDDLQHAWHHADYPEK</sequence>
<feature type="compositionally biased region" description="Polar residues" evidence="1">
    <location>
        <begin position="1"/>
        <end position="12"/>
    </location>
</feature>
<dbReference type="OrthoDB" id="3208495at2759"/>
<dbReference type="AlphaFoldDB" id="A0A4V3XD40"/>
<dbReference type="EMBL" id="SGPK01000106">
    <property type="protein sequence ID" value="THH08273.1"/>
    <property type="molecule type" value="Genomic_DNA"/>
</dbReference>
<feature type="region of interest" description="Disordered" evidence="1">
    <location>
        <begin position="1"/>
        <end position="41"/>
    </location>
</feature>
<reference evidence="2 3" key="1">
    <citation type="submission" date="2019-02" db="EMBL/GenBank/DDBJ databases">
        <title>Genome sequencing of the rare red list fungi Phellinidium pouzarii.</title>
        <authorList>
            <person name="Buettner E."/>
            <person name="Kellner H."/>
        </authorList>
    </citation>
    <scope>NUCLEOTIDE SEQUENCE [LARGE SCALE GENOMIC DNA]</scope>
    <source>
        <strain evidence="2 3">DSM 108285</strain>
    </source>
</reference>
<keyword evidence="3" id="KW-1185">Reference proteome</keyword>
<comment type="caution">
    <text evidence="2">The sequence shown here is derived from an EMBL/GenBank/DDBJ whole genome shotgun (WGS) entry which is preliminary data.</text>
</comment>
<organism evidence="2 3">
    <name type="scientific">Phellinidium pouzarii</name>
    <dbReference type="NCBI Taxonomy" id="167371"/>
    <lineage>
        <taxon>Eukaryota</taxon>
        <taxon>Fungi</taxon>
        <taxon>Dikarya</taxon>
        <taxon>Basidiomycota</taxon>
        <taxon>Agaricomycotina</taxon>
        <taxon>Agaricomycetes</taxon>
        <taxon>Hymenochaetales</taxon>
        <taxon>Hymenochaetaceae</taxon>
        <taxon>Phellinidium</taxon>
    </lineage>
</organism>
<evidence type="ECO:0000256" key="1">
    <source>
        <dbReference type="SAM" id="MobiDB-lite"/>
    </source>
</evidence>
<dbReference type="Proteomes" id="UP000308199">
    <property type="component" value="Unassembled WGS sequence"/>
</dbReference>
<accession>A0A4V3XD40</accession>
<proteinExistence type="predicted"/>
<evidence type="ECO:0000313" key="3">
    <source>
        <dbReference type="Proteomes" id="UP000308199"/>
    </source>
</evidence>
<gene>
    <name evidence="2" type="ORF">EW145_g2804</name>
</gene>